<dbReference type="GO" id="GO:0044027">
    <property type="term" value="P:negative regulation of gene expression via chromosomal CpG island methylation"/>
    <property type="evidence" value="ECO:0007669"/>
    <property type="project" value="TreeGrafter"/>
</dbReference>
<evidence type="ECO:0000256" key="4">
    <source>
        <dbReference type="ARBA" id="ARBA00022691"/>
    </source>
</evidence>
<dbReference type="InterPro" id="IPR029063">
    <property type="entry name" value="SAM-dependent_MTases_sf"/>
</dbReference>
<dbReference type="Pfam" id="PF00145">
    <property type="entry name" value="DNA_methylase"/>
    <property type="match status" value="3"/>
</dbReference>
<feature type="active site" evidence="6">
    <location>
        <position position="80"/>
    </location>
</feature>
<dbReference type="GO" id="GO:0003677">
    <property type="term" value="F:DNA binding"/>
    <property type="evidence" value="ECO:0007669"/>
    <property type="project" value="TreeGrafter"/>
</dbReference>
<evidence type="ECO:0000256" key="3">
    <source>
        <dbReference type="ARBA" id="ARBA00022679"/>
    </source>
</evidence>
<accession>A0A6N4UVL0</accession>
<dbReference type="GO" id="GO:0003886">
    <property type="term" value="F:DNA (cytosine-5-)-methyltransferase activity"/>
    <property type="evidence" value="ECO:0007669"/>
    <property type="project" value="UniProtKB-EC"/>
</dbReference>
<keyword evidence="8" id="KW-1185">Reference proteome</keyword>
<dbReference type="InterPro" id="IPR001525">
    <property type="entry name" value="C5_MeTfrase"/>
</dbReference>
<dbReference type="KEGG" id="malv:MALV_25670"/>
<dbReference type="RefSeq" id="WP_163664435.1">
    <property type="nucleotide sequence ID" value="NZ_AP022565.1"/>
</dbReference>
<evidence type="ECO:0000256" key="5">
    <source>
        <dbReference type="ARBA" id="ARBA00022747"/>
    </source>
</evidence>
<dbReference type="PANTHER" id="PTHR10629:SF52">
    <property type="entry name" value="DNA (CYTOSINE-5)-METHYLTRANSFERASE 1"/>
    <property type="match status" value="1"/>
</dbReference>
<dbReference type="GO" id="GO:0009307">
    <property type="term" value="P:DNA restriction-modification system"/>
    <property type="evidence" value="ECO:0007669"/>
    <property type="project" value="UniProtKB-KW"/>
</dbReference>
<dbReference type="InterPro" id="IPR050390">
    <property type="entry name" value="C5-Methyltransferase"/>
</dbReference>
<keyword evidence="4 6" id="KW-0949">S-adenosyl-L-methionine</keyword>
<dbReference type="Gene3D" id="3.40.50.150">
    <property type="entry name" value="Vaccinia Virus protein VP39"/>
    <property type="match status" value="1"/>
</dbReference>
<name>A0A6N4UVL0_9MYCO</name>
<comment type="similarity">
    <text evidence="6">Belongs to the class I-like SAM-binding methyltransferase superfamily. C5-methyltransferase family.</text>
</comment>
<dbReference type="PANTHER" id="PTHR10629">
    <property type="entry name" value="CYTOSINE-SPECIFIC METHYLTRANSFERASE"/>
    <property type="match status" value="1"/>
</dbReference>
<gene>
    <name evidence="7" type="ORF">MALV_25670</name>
</gene>
<dbReference type="EC" id="2.1.1.37" evidence="1"/>
<sequence length="369" mass="39629">MPSEPGETGPKPRIIDLFAGPGGLDVGATWLGIPTTGIELDANACATRTAAELKTVPDDVRAYGPSDFPEANVLTGGPPCQTFTVAGTGSGRHALDDVVRRVTEMAESPKAEHTLGGFADERTGLVLEPMRWALSALRAGAPFQAIVLEQVPAVLPVWAAFRAVLERFGYQVAHGVLRTEEFGVPQTRRRAILIARLGTHGISLPAPTHHGFRKGGPEQTAFDLEPWVSMGEALGHDVDFTVVSNYGSGGDPRNRGVRHSDEPSATVTGKIMRNRLRFPDGDWRRLSHQEAGVLQTFPRDYPWSGKDIGQQIGNAIPPRLAVHVLAQAIGVTFDGAKLDQVVTARWEDSRLGPLAAQPAELRDLASTLD</sequence>
<keyword evidence="2 6" id="KW-0489">Methyltransferase</keyword>
<keyword evidence="3 6" id="KW-0808">Transferase</keyword>
<evidence type="ECO:0000256" key="2">
    <source>
        <dbReference type="ARBA" id="ARBA00022603"/>
    </source>
</evidence>
<dbReference type="Gene3D" id="3.90.120.10">
    <property type="entry name" value="DNA Methylase, subunit A, domain 2"/>
    <property type="match status" value="1"/>
</dbReference>
<evidence type="ECO:0000313" key="7">
    <source>
        <dbReference type="EMBL" id="BBX27442.1"/>
    </source>
</evidence>
<reference evidence="7 8" key="1">
    <citation type="journal article" date="2019" name="Emerg. Microbes Infect.">
        <title>Comprehensive subspecies identification of 175 nontuberculous mycobacteria species based on 7547 genomic profiles.</title>
        <authorList>
            <person name="Matsumoto Y."/>
            <person name="Kinjo T."/>
            <person name="Motooka D."/>
            <person name="Nabeya D."/>
            <person name="Jung N."/>
            <person name="Uechi K."/>
            <person name="Horii T."/>
            <person name="Iida T."/>
            <person name="Fujita J."/>
            <person name="Nakamura S."/>
        </authorList>
    </citation>
    <scope>NUCLEOTIDE SEQUENCE [LARGE SCALE GENOMIC DNA]</scope>
    <source>
        <strain evidence="7 8">JCM 12272</strain>
    </source>
</reference>
<dbReference type="AlphaFoldDB" id="A0A6N4UVL0"/>
<evidence type="ECO:0000256" key="1">
    <source>
        <dbReference type="ARBA" id="ARBA00011975"/>
    </source>
</evidence>
<dbReference type="GO" id="GO:0032259">
    <property type="term" value="P:methylation"/>
    <property type="evidence" value="ECO:0007669"/>
    <property type="project" value="UniProtKB-KW"/>
</dbReference>
<evidence type="ECO:0000313" key="8">
    <source>
        <dbReference type="Proteomes" id="UP000466906"/>
    </source>
</evidence>
<dbReference type="EMBL" id="AP022565">
    <property type="protein sequence ID" value="BBX27442.1"/>
    <property type="molecule type" value="Genomic_DNA"/>
</dbReference>
<keyword evidence="5" id="KW-0680">Restriction system</keyword>
<dbReference type="SUPFAM" id="SSF53335">
    <property type="entry name" value="S-adenosyl-L-methionine-dependent methyltransferases"/>
    <property type="match status" value="1"/>
</dbReference>
<protein>
    <recommendedName>
        <fullName evidence="1">DNA (cytosine-5-)-methyltransferase</fullName>
        <ecNumber evidence="1">2.1.1.37</ecNumber>
    </recommendedName>
</protein>
<dbReference type="PRINTS" id="PR00105">
    <property type="entry name" value="C5METTRFRASE"/>
</dbReference>
<dbReference type="REBASE" id="373729">
    <property type="entry name" value="M.Mal12272ORF25670P"/>
</dbReference>
<evidence type="ECO:0000256" key="6">
    <source>
        <dbReference type="PROSITE-ProRule" id="PRU01016"/>
    </source>
</evidence>
<dbReference type="Proteomes" id="UP000466906">
    <property type="component" value="Chromosome"/>
</dbReference>
<proteinExistence type="inferred from homology"/>
<organism evidence="7 8">
    <name type="scientific">Mycolicibacterium alvei</name>
    <dbReference type="NCBI Taxonomy" id="67081"/>
    <lineage>
        <taxon>Bacteria</taxon>
        <taxon>Bacillati</taxon>
        <taxon>Actinomycetota</taxon>
        <taxon>Actinomycetes</taxon>
        <taxon>Mycobacteriales</taxon>
        <taxon>Mycobacteriaceae</taxon>
        <taxon>Mycolicibacterium</taxon>
    </lineage>
</organism>
<dbReference type="PROSITE" id="PS51679">
    <property type="entry name" value="SAM_MT_C5"/>
    <property type="match status" value="1"/>
</dbReference>